<dbReference type="AlphaFoldDB" id="A0A9Q9EQ45"/>
<feature type="region of interest" description="Disordered" evidence="1">
    <location>
        <begin position="737"/>
        <end position="762"/>
    </location>
</feature>
<keyword evidence="3" id="KW-1185">Reference proteome</keyword>
<reference evidence="2" key="1">
    <citation type="submission" date="2022-06" db="EMBL/GenBank/DDBJ databases">
        <title>Complete genome sequences of two strains of the flax pathogen Septoria linicola.</title>
        <authorList>
            <person name="Lapalu N."/>
            <person name="Simon A."/>
            <person name="Demenou B."/>
            <person name="Paumier D."/>
            <person name="Guillot M.-P."/>
            <person name="Gout L."/>
            <person name="Valade R."/>
        </authorList>
    </citation>
    <scope>NUCLEOTIDE SEQUENCE</scope>
    <source>
        <strain evidence="2">SE15195</strain>
    </source>
</reference>
<evidence type="ECO:0000313" key="3">
    <source>
        <dbReference type="Proteomes" id="UP001056384"/>
    </source>
</evidence>
<feature type="compositionally biased region" description="Acidic residues" evidence="1">
    <location>
        <begin position="745"/>
        <end position="756"/>
    </location>
</feature>
<name>A0A9Q9EQ45_9PEZI</name>
<dbReference type="Pfam" id="PF04910">
    <property type="entry name" value="Tcf25"/>
    <property type="match status" value="1"/>
</dbReference>
<proteinExistence type="predicted"/>
<evidence type="ECO:0008006" key="4">
    <source>
        <dbReference type="Google" id="ProtNLM"/>
    </source>
</evidence>
<gene>
    <name evidence="2" type="ORF">Slin15195_G116980</name>
</gene>
<dbReference type="InterPro" id="IPR006994">
    <property type="entry name" value="TCF25/Rqc1"/>
</dbReference>
<protein>
    <recommendedName>
        <fullName evidence="4">DUF654-domain-containing protein</fullName>
    </recommendedName>
</protein>
<dbReference type="Proteomes" id="UP001056384">
    <property type="component" value="Chromosome 11"/>
</dbReference>
<feature type="compositionally biased region" description="Basic and acidic residues" evidence="1">
    <location>
        <begin position="9"/>
        <end position="20"/>
    </location>
</feature>
<feature type="region of interest" description="Disordered" evidence="1">
    <location>
        <begin position="178"/>
        <end position="215"/>
    </location>
</feature>
<feature type="region of interest" description="Disordered" evidence="1">
    <location>
        <begin position="25"/>
        <end position="116"/>
    </location>
</feature>
<feature type="compositionally biased region" description="Acidic residues" evidence="1">
    <location>
        <begin position="57"/>
        <end position="76"/>
    </location>
</feature>
<organism evidence="2 3">
    <name type="scientific">Septoria linicola</name>
    <dbReference type="NCBI Taxonomy" id="215465"/>
    <lineage>
        <taxon>Eukaryota</taxon>
        <taxon>Fungi</taxon>
        <taxon>Dikarya</taxon>
        <taxon>Ascomycota</taxon>
        <taxon>Pezizomycotina</taxon>
        <taxon>Dothideomycetes</taxon>
        <taxon>Dothideomycetidae</taxon>
        <taxon>Mycosphaerellales</taxon>
        <taxon>Mycosphaerellaceae</taxon>
        <taxon>Septoria</taxon>
    </lineage>
</organism>
<dbReference type="PANTHER" id="PTHR22684:SF0">
    <property type="entry name" value="RIBOSOME QUALITY CONTROL COMPLEX SUBUNIT TCF25"/>
    <property type="match status" value="1"/>
</dbReference>
<dbReference type="PANTHER" id="PTHR22684">
    <property type="entry name" value="NULP1-RELATED"/>
    <property type="match status" value="1"/>
</dbReference>
<dbReference type="EMBL" id="CP099428">
    <property type="protein sequence ID" value="USW58379.1"/>
    <property type="molecule type" value="Genomic_DNA"/>
</dbReference>
<feature type="compositionally biased region" description="Basic and acidic residues" evidence="1">
    <location>
        <begin position="204"/>
        <end position="213"/>
    </location>
</feature>
<evidence type="ECO:0000313" key="2">
    <source>
        <dbReference type="EMBL" id="USW58379.1"/>
    </source>
</evidence>
<feature type="region of interest" description="Disordered" evidence="1">
    <location>
        <begin position="1"/>
        <end position="20"/>
    </location>
</feature>
<dbReference type="GO" id="GO:1990112">
    <property type="term" value="C:RQC complex"/>
    <property type="evidence" value="ECO:0007669"/>
    <property type="project" value="TreeGrafter"/>
</dbReference>
<accession>A0A9Q9EQ45</accession>
<sequence>MSSRALRKAQREKEEQETLKRLEQEAQALEEEEEESEAEDLLPAPKKSAFELLKEQEDAEDGQDDEDEDDEQDSIPDEQVASAPKTTAAKKKKRKKKGKKTADPQDNGQAEAAGGADMDEIDAALKALSTNGNSAQHATAAGVDHTLDEANRLLAVDTSHLHAANEMRRLFGRAALEAEREEDAPPRQAMGGNRRRQRQTGLRDALRGQRQDGRSGLSAMALRRNVFIQGKEDWPQATSGGLGMEVEEKRADGTVLYRFVHNTGYQDVQSQFETCVASMDPQRMVMLLQHNPYHISTLLQVSEIAKQERDFTTAGDLLERALFSFGRALHSTFAKTLSEGKARLDFRRPENREFWLASWRYMQNLTMRATYRTVYEWTKMLLSLSPQDDPYALWLVLDQYAMRSKENIDFVNISRNAIFKSVHEGMPNVQLSQALAECKAGDKGKGQQLLFSVIGKFPWFVARLMHELSIDAPPAVWGKEAGSPKEKLFAELYATRAKDLWNTPEHTALLLETASAVPAETPSGPTDMSEVTTNVARHVILSDTPALIALVPREYTSQLESSSDPLPPHDSISSYHIEQRAPQLPRSGGRGQQQVLAALQQALARIPQRDPHHDEIQTLGRFFRDLFPWYDQRFDNSTADVDADEDAPTNAEEMMTQVREAGRENAFEEHARRLITLRGGAQPELDLERVRRMLTDGALLEPEQRGGQELHQLEQLLADVGAGGGGDQDALAQIAAAMGGQGPQDLDDDSEGDEFDVPGGFR</sequence>
<dbReference type="GO" id="GO:1990116">
    <property type="term" value="P:ribosome-associated ubiquitin-dependent protein catabolic process"/>
    <property type="evidence" value="ECO:0007669"/>
    <property type="project" value="TreeGrafter"/>
</dbReference>
<evidence type="ECO:0000256" key="1">
    <source>
        <dbReference type="SAM" id="MobiDB-lite"/>
    </source>
</evidence>
<dbReference type="GO" id="GO:0072344">
    <property type="term" value="P:rescue of stalled ribosome"/>
    <property type="evidence" value="ECO:0007669"/>
    <property type="project" value="TreeGrafter"/>
</dbReference>
<feature type="compositionally biased region" description="Basic residues" evidence="1">
    <location>
        <begin position="88"/>
        <end position="99"/>
    </location>
</feature>
<feature type="compositionally biased region" description="Acidic residues" evidence="1">
    <location>
        <begin position="28"/>
        <end position="40"/>
    </location>
</feature>